<evidence type="ECO:0000313" key="2">
    <source>
        <dbReference type="Proteomes" id="UP000502996"/>
    </source>
</evidence>
<name>A0A6G6WG58_9ACTN</name>
<dbReference type="EMBL" id="CP049257">
    <property type="protein sequence ID" value="QIG44331.1"/>
    <property type="molecule type" value="Genomic_DNA"/>
</dbReference>
<proteinExistence type="predicted"/>
<dbReference type="InterPro" id="IPR023846">
    <property type="entry name" value="CHP04042_MSMEG0570"/>
</dbReference>
<protein>
    <submittedName>
        <fullName evidence="1">MSMEG_0570 family nitrogen starvation response protein</fullName>
    </submittedName>
</protein>
<gene>
    <name evidence="1" type="ORF">G5V58_17485</name>
</gene>
<dbReference type="NCBIfam" id="TIGR04042">
    <property type="entry name" value="MSMEG_0570_fam"/>
    <property type="match status" value="1"/>
</dbReference>
<dbReference type="AlphaFoldDB" id="A0A6G6WG58"/>
<dbReference type="KEGG" id="nano:G5V58_17485"/>
<keyword evidence="2" id="KW-1185">Reference proteome</keyword>
<organism evidence="1 2">
    <name type="scientific">Nocardioides anomalus</name>
    <dbReference type="NCBI Taxonomy" id="2712223"/>
    <lineage>
        <taxon>Bacteria</taxon>
        <taxon>Bacillati</taxon>
        <taxon>Actinomycetota</taxon>
        <taxon>Actinomycetes</taxon>
        <taxon>Propionibacteriales</taxon>
        <taxon>Nocardioidaceae</taxon>
        <taxon>Nocardioides</taxon>
    </lineage>
</organism>
<evidence type="ECO:0000313" key="1">
    <source>
        <dbReference type="EMBL" id="QIG44331.1"/>
    </source>
</evidence>
<accession>A0A6G6WG58</accession>
<sequence>MPELTFDVRWPDGQVQSCYSPSLVVHDHLVAGHTYTVRDFARRATLALDLASERVRETYGFACTSAAATTDQIAAAASSYDAEDWVTVVRIWPPLPDEPAREAAAS</sequence>
<dbReference type="Proteomes" id="UP000502996">
    <property type="component" value="Chromosome"/>
</dbReference>
<dbReference type="RefSeq" id="WP_165235548.1">
    <property type="nucleotide sequence ID" value="NZ_CP049257.1"/>
</dbReference>
<reference evidence="1 2" key="1">
    <citation type="submission" date="2020-02" db="EMBL/GenBank/DDBJ databases">
        <title>Full genome sequence of Nocardioides sp. R-3366.</title>
        <authorList>
            <person name="Im W.-T."/>
        </authorList>
    </citation>
    <scope>NUCLEOTIDE SEQUENCE [LARGE SCALE GENOMIC DNA]</scope>
    <source>
        <strain evidence="1 2">R-3366</strain>
    </source>
</reference>